<dbReference type="Pfam" id="PF13409">
    <property type="entry name" value="GST_N_2"/>
    <property type="match status" value="1"/>
</dbReference>
<dbReference type="SUPFAM" id="SSF52833">
    <property type="entry name" value="Thioredoxin-like"/>
    <property type="match status" value="1"/>
</dbReference>
<dbReference type="PROSITE" id="PS50404">
    <property type="entry name" value="GST_NTER"/>
    <property type="match status" value="1"/>
</dbReference>
<feature type="domain" description="GST C-terminal" evidence="2">
    <location>
        <begin position="95"/>
        <end position="219"/>
    </location>
</feature>
<dbReference type="Gene3D" id="1.20.1050.10">
    <property type="match status" value="1"/>
</dbReference>
<proteinExistence type="predicted"/>
<feature type="domain" description="GST N-terminal" evidence="1">
    <location>
        <begin position="1"/>
        <end position="91"/>
    </location>
</feature>
<dbReference type="CDD" id="cd03046">
    <property type="entry name" value="GST_N_GTT1_like"/>
    <property type="match status" value="1"/>
</dbReference>
<evidence type="ECO:0000259" key="2">
    <source>
        <dbReference type="PROSITE" id="PS50405"/>
    </source>
</evidence>
<reference evidence="4" key="1">
    <citation type="journal article" date="2019" name="Int. J. Syst. Evol. Microbiol.">
        <title>The Global Catalogue of Microorganisms (GCM) 10K type strain sequencing project: providing services to taxonomists for standard genome sequencing and annotation.</title>
        <authorList>
            <consortium name="The Broad Institute Genomics Platform"/>
            <consortium name="The Broad Institute Genome Sequencing Center for Infectious Disease"/>
            <person name="Wu L."/>
            <person name="Ma J."/>
        </authorList>
    </citation>
    <scope>NUCLEOTIDE SEQUENCE [LARGE SCALE GENOMIC DNA]</scope>
    <source>
        <strain evidence="4">CECT 8482</strain>
    </source>
</reference>
<dbReference type="SFLD" id="SFLDG00358">
    <property type="entry name" value="Main_(cytGST)"/>
    <property type="match status" value="1"/>
</dbReference>
<dbReference type="CDD" id="cd03207">
    <property type="entry name" value="GST_C_8"/>
    <property type="match status" value="1"/>
</dbReference>
<dbReference type="InterPro" id="IPR040079">
    <property type="entry name" value="Glutathione_S-Trfase"/>
</dbReference>
<dbReference type="Proteomes" id="UP001243846">
    <property type="component" value="Unassembled WGS sequence"/>
</dbReference>
<evidence type="ECO:0000259" key="1">
    <source>
        <dbReference type="PROSITE" id="PS50404"/>
    </source>
</evidence>
<dbReference type="Pfam" id="PF00043">
    <property type="entry name" value="GST_C"/>
    <property type="match status" value="1"/>
</dbReference>
<dbReference type="PANTHER" id="PTHR44051:SF9">
    <property type="entry name" value="GLUTATHIONE S-TRANSFERASE 1"/>
    <property type="match status" value="1"/>
</dbReference>
<evidence type="ECO:0000313" key="3">
    <source>
        <dbReference type="EMBL" id="MDN3711282.1"/>
    </source>
</evidence>
<keyword evidence="4" id="KW-1185">Reference proteome</keyword>
<name>A0ABT8D648_9RHOB</name>
<dbReference type="PROSITE" id="PS50405">
    <property type="entry name" value="GST_CTER"/>
    <property type="match status" value="1"/>
</dbReference>
<dbReference type="EMBL" id="JAUFRC010000001">
    <property type="protein sequence ID" value="MDN3711282.1"/>
    <property type="molecule type" value="Genomic_DNA"/>
</dbReference>
<dbReference type="SFLD" id="SFLDS00019">
    <property type="entry name" value="Glutathione_Transferase_(cytos"/>
    <property type="match status" value="1"/>
</dbReference>
<comment type="caution">
    <text evidence="3">The sequence shown here is derived from an EMBL/GenBank/DDBJ whole genome shotgun (WGS) entry which is preliminary data.</text>
</comment>
<accession>A0ABT8D648</accession>
<dbReference type="PANTHER" id="PTHR44051">
    <property type="entry name" value="GLUTATHIONE S-TRANSFERASE-RELATED"/>
    <property type="match status" value="1"/>
</dbReference>
<dbReference type="RefSeq" id="WP_377684596.1">
    <property type="nucleotide sequence ID" value="NZ_JBHMDZ010000005.1"/>
</dbReference>
<protein>
    <submittedName>
        <fullName evidence="3">Glutathione S-transferase family protein</fullName>
    </submittedName>
</protein>
<dbReference type="InterPro" id="IPR004046">
    <property type="entry name" value="GST_C"/>
</dbReference>
<dbReference type="InterPro" id="IPR004045">
    <property type="entry name" value="Glutathione_S-Trfase_N"/>
</dbReference>
<dbReference type="SUPFAM" id="SSF47616">
    <property type="entry name" value="GST C-terminal domain-like"/>
    <property type="match status" value="1"/>
</dbReference>
<evidence type="ECO:0000313" key="4">
    <source>
        <dbReference type="Proteomes" id="UP001243846"/>
    </source>
</evidence>
<dbReference type="InterPro" id="IPR010987">
    <property type="entry name" value="Glutathione-S-Trfase_C-like"/>
</dbReference>
<dbReference type="InterPro" id="IPR036282">
    <property type="entry name" value="Glutathione-S-Trfase_C_sf"/>
</dbReference>
<sequence length="219" mass="24518">MLTIHGVTRSRASRLIWLCHEAGLDFRQVPVIQAYRLGDAEAPDAPLNTRSPEFLALSPAGAIPVLQDGDLTLSESFACTQYLARKYGKDLGPRNEAEEALMLQWSFYAATMIEPDALTILFLHKPGPNQSGEDQALIANAAERLVRPLKVLEDHLCAHQFIVSDRFTVADLNTAEVLRYAQGFGPLWEAFPAVKGWLTACQDRPAFRKMWQERLQEPE</sequence>
<dbReference type="Gene3D" id="3.40.30.10">
    <property type="entry name" value="Glutaredoxin"/>
    <property type="match status" value="1"/>
</dbReference>
<gene>
    <name evidence="3" type="ORF">QWZ10_04490</name>
</gene>
<organism evidence="3 4">
    <name type="scientific">Paracoccus cavernae</name>
    <dbReference type="NCBI Taxonomy" id="1571207"/>
    <lineage>
        <taxon>Bacteria</taxon>
        <taxon>Pseudomonadati</taxon>
        <taxon>Pseudomonadota</taxon>
        <taxon>Alphaproteobacteria</taxon>
        <taxon>Rhodobacterales</taxon>
        <taxon>Paracoccaceae</taxon>
        <taxon>Paracoccus</taxon>
    </lineage>
</organism>
<dbReference type="InterPro" id="IPR036249">
    <property type="entry name" value="Thioredoxin-like_sf"/>
</dbReference>